<evidence type="ECO:0000259" key="4">
    <source>
        <dbReference type="PROSITE" id="PS50932"/>
    </source>
</evidence>
<evidence type="ECO:0000256" key="1">
    <source>
        <dbReference type="ARBA" id="ARBA00023015"/>
    </source>
</evidence>
<evidence type="ECO:0000256" key="3">
    <source>
        <dbReference type="ARBA" id="ARBA00023163"/>
    </source>
</evidence>
<dbReference type="InterPro" id="IPR028082">
    <property type="entry name" value="Peripla_BP_I"/>
</dbReference>
<comment type="caution">
    <text evidence="5">The sequence shown here is derived from an EMBL/GenBank/DDBJ whole genome shotgun (WGS) entry which is preliminary data.</text>
</comment>
<dbReference type="InterPro" id="IPR010982">
    <property type="entry name" value="Lambda_DNA-bd_dom_sf"/>
</dbReference>
<dbReference type="SUPFAM" id="SSF53822">
    <property type="entry name" value="Periplasmic binding protein-like I"/>
    <property type="match status" value="1"/>
</dbReference>
<organism evidence="5 6">
    <name type="scientific">Megasphaera hexanoica</name>
    <dbReference type="NCBI Taxonomy" id="1675036"/>
    <lineage>
        <taxon>Bacteria</taxon>
        <taxon>Bacillati</taxon>
        <taxon>Bacillota</taxon>
        <taxon>Negativicutes</taxon>
        <taxon>Veillonellales</taxon>
        <taxon>Veillonellaceae</taxon>
        <taxon>Megasphaera</taxon>
    </lineage>
</organism>
<dbReference type="InterPro" id="IPR000843">
    <property type="entry name" value="HTH_LacI"/>
</dbReference>
<dbReference type="PROSITE" id="PS50932">
    <property type="entry name" value="HTH_LACI_2"/>
    <property type="match status" value="1"/>
</dbReference>
<dbReference type="GO" id="GO:0003677">
    <property type="term" value="F:DNA binding"/>
    <property type="evidence" value="ECO:0007669"/>
    <property type="project" value="UniProtKB-KW"/>
</dbReference>
<dbReference type="CDD" id="cd01392">
    <property type="entry name" value="HTH_LacI"/>
    <property type="match status" value="1"/>
</dbReference>
<evidence type="ECO:0000256" key="2">
    <source>
        <dbReference type="ARBA" id="ARBA00023125"/>
    </source>
</evidence>
<dbReference type="Pfam" id="PF00356">
    <property type="entry name" value="LacI"/>
    <property type="match status" value="1"/>
</dbReference>
<gene>
    <name evidence="5" type="ORF">ACGTZG_02135</name>
</gene>
<keyword evidence="2 5" id="KW-0238">DNA-binding</keyword>
<dbReference type="Gene3D" id="3.40.50.2300">
    <property type="match status" value="2"/>
</dbReference>
<dbReference type="PANTHER" id="PTHR30146">
    <property type="entry name" value="LACI-RELATED TRANSCRIPTIONAL REPRESSOR"/>
    <property type="match status" value="1"/>
</dbReference>
<protein>
    <submittedName>
        <fullName evidence="5">LacI family DNA-binding transcriptional regulator</fullName>
    </submittedName>
</protein>
<dbReference type="EMBL" id="JBIEKR010000002">
    <property type="protein sequence ID" value="MFG6271983.1"/>
    <property type="molecule type" value="Genomic_DNA"/>
</dbReference>
<dbReference type="Pfam" id="PF13377">
    <property type="entry name" value="Peripla_BP_3"/>
    <property type="match status" value="1"/>
</dbReference>
<proteinExistence type="predicted"/>
<name>A0ABW7DLQ4_9FIRM</name>
<keyword evidence="1" id="KW-0805">Transcription regulation</keyword>
<evidence type="ECO:0000313" key="6">
    <source>
        <dbReference type="Proteomes" id="UP001605989"/>
    </source>
</evidence>
<keyword evidence="6" id="KW-1185">Reference proteome</keyword>
<keyword evidence="3" id="KW-0804">Transcription</keyword>
<dbReference type="CDD" id="cd06267">
    <property type="entry name" value="PBP1_LacI_sugar_binding-like"/>
    <property type="match status" value="1"/>
</dbReference>
<dbReference type="Gene3D" id="1.10.260.40">
    <property type="entry name" value="lambda repressor-like DNA-binding domains"/>
    <property type="match status" value="1"/>
</dbReference>
<dbReference type="PANTHER" id="PTHR30146:SF109">
    <property type="entry name" value="HTH-TYPE TRANSCRIPTIONAL REGULATOR GALS"/>
    <property type="match status" value="1"/>
</dbReference>
<dbReference type="SUPFAM" id="SSF47413">
    <property type="entry name" value="lambda repressor-like DNA-binding domains"/>
    <property type="match status" value="1"/>
</dbReference>
<feature type="domain" description="HTH lacI-type" evidence="4">
    <location>
        <begin position="6"/>
        <end position="60"/>
    </location>
</feature>
<dbReference type="SMART" id="SM00354">
    <property type="entry name" value="HTH_LACI"/>
    <property type="match status" value="1"/>
</dbReference>
<dbReference type="Proteomes" id="UP001605989">
    <property type="component" value="Unassembled WGS sequence"/>
</dbReference>
<accession>A0ABW7DLQ4</accession>
<dbReference type="InterPro" id="IPR046335">
    <property type="entry name" value="LacI/GalR-like_sensor"/>
</dbReference>
<dbReference type="RefSeq" id="WP_234995333.1">
    <property type="nucleotide sequence ID" value="NZ_CP011940.1"/>
</dbReference>
<sequence>MSDMNVTIYDIAKKCHVSIATVSRVLNGNSRVSEKTRRIVLDAIKDMGYTPNPFARGLGLDSMKIVGVLCTSLTDAFFARAVSLIEDGMRQHHFDIMLSCTGPNTGHNSPYITGLVNKHVDGLITVGTVFSSEPDIAALTAAAGKIPVLTINCDYHQPGIYSIVCNEAEGMRRLVHTLARQHCRHIAYLYDVRTYSGRHKLQGLRQGLKELGIKENPALIQQVSLNLEGAEKAIENLVSRNVPFDAIVTSEDILAVGAQRAALENGRYVPVIGWNNSILATCATPTLSSIDNRLDSLCASAVQSMTQLLSGQDQPVPVRTEFSAILVERESFQTKKE</sequence>
<reference evidence="5 6" key="1">
    <citation type="submission" date="2024-10" db="EMBL/GenBank/DDBJ databases">
        <authorList>
            <person name="Sang B.-I."/>
            <person name="Prabhaharan D."/>
        </authorList>
    </citation>
    <scope>NUCLEOTIDE SEQUENCE [LARGE SCALE GENOMIC DNA]</scope>
    <source>
        <strain evidence="5 6">MH</strain>
    </source>
</reference>
<evidence type="ECO:0000313" key="5">
    <source>
        <dbReference type="EMBL" id="MFG6271983.1"/>
    </source>
</evidence>